<dbReference type="Gene3D" id="3.90.120.10">
    <property type="entry name" value="DNA Methylase, subunit A, domain 2"/>
    <property type="match status" value="1"/>
</dbReference>
<dbReference type="OrthoDB" id="414133at2759"/>
<dbReference type="PANTHER" id="PTHR10629">
    <property type="entry name" value="CYTOSINE-SPECIFIC METHYLTRANSFERASE"/>
    <property type="match status" value="1"/>
</dbReference>
<dbReference type="Gene3D" id="3.40.50.150">
    <property type="entry name" value="Vaccinia Virus protein VP39"/>
    <property type="match status" value="1"/>
</dbReference>
<dbReference type="Pfam" id="PF00145">
    <property type="entry name" value="DNA_methylase"/>
    <property type="match status" value="2"/>
</dbReference>
<evidence type="ECO:0000256" key="6">
    <source>
        <dbReference type="SAM" id="MobiDB-lite"/>
    </source>
</evidence>
<evidence type="ECO:0000256" key="1">
    <source>
        <dbReference type="ARBA" id="ARBA00011975"/>
    </source>
</evidence>
<dbReference type="InterPro" id="IPR050390">
    <property type="entry name" value="C5-Methyltransferase"/>
</dbReference>
<evidence type="ECO:0000256" key="2">
    <source>
        <dbReference type="ARBA" id="ARBA00022603"/>
    </source>
</evidence>
<feature type="active site" evidence="5">
    <location>
        <position position="412"/>
    </location>
</feature>
<evidence type="ECO:0000256" key="3">
    <source>
        <dbReference type="ARBA" id="ARBA00022679"/>
    </source>
</evidence>
<dbReference type="GeneID" id="25332297"/>
<sequence>MSNKVKHGAIAKRSSTPGPGSRSNGHPPPNRKQVRFGDVTIQTNARPFMELINNEQAGSRQQPLVIMDDEGLDNEDLHMLDDEDLHMLDDEDLHMLKVYGNDSLYINIPDILKVEDADPALVLNHLRTYREVSKENWKDDPGRDVELRDGTFMRILAMDIDDSGERWVRGRRLFPQNTRDLLMPPTVRELVWVSFFDLSGNERKKEVRVRFSEISRTCKIVFTNLPCKVFSNQCMPNGEEGGYLFCRWRRVLSPKEKDNKEKDKKIMVHKHRFGEIARLQAHHADDEHFQFNGASICSRTDRPALRQYWRGPKHCTLKGTALLEVADDILEQKYTFGDAFCGAGGVTQGATSAGLEPRFAVDFCASAVQTYRKMFAGHRDLDIRGEDIYSFISVAKRTARYVVDILHMSPPCQPFSRANTIPNLSKNEKNTNTLLAVGDLLEVCKPRIVTLEEADGFLDEKHRLWFRKLLSFFVEMEYSLEWRCVWLKHYGVPQSRKRLIIIASGPGEELIDFPAPTHGSEPGLMPLPSIGEAIADIPRDPKLHDLEKATRFSEEKAEIDPTGVAGTLTCNGGMNVYHPSGERNYTLGELAALQTFPPGYAWSGTEGDIKKQIGNAVPPAFAQKLFAWIRSRMMAADEAEMRG</sequence>
<dbReference type="GO" id="GO:0005634">
    <property type="term" value="C:nucleus"/>
    <property type="evidence" value="ECO:0007669"/>
    <property type="project" value="TreeGrafter"/>
</dbReference>
<keyword evidence="4 5" id="KW-0949">S-adenosyl-L-methionine</keyword>
<reference evidence="7 8" key="1">
    <citation type="submission" date="2015-01" db="EMBL/GenBank/DDBJ databases">
        <title>The Genome Sequence of Exophiala xenobiotica CBS118157.</title>
        <authorList>
            <consortium name="The Broad Institute Genomics Platform"/>
            <person name="Cuomo C."/>
            <person name="de Hoog S."/>
            <person name="Gorbushina A."/>
            <person name="Stielow B."/>
            <person name="Teixiera M."/>
            <person name="Abouelleil A."/>
            <person name="Chapman S.B."/>
            <person name="Priest M."/>
            <person name="Young S.K."/>
            <person name="Wortman J."/>
            <person name="Nusbaum C."/>
            <person name="Birren B."/>
        </authorList>
    </citation>
    <scope>NUCLEOTIDE SEQUENCE [LARGE SCALE GENOMIC DNA]</scope>
    <source>
        <strain evidence="7 8">CBS 118157</strain>
    </source>
</reference>
<accession>A0A0D2CP34</accession>
<dbReference type="AlphaFoldDB" id="A0A0D2CP34"/>
<dbReference type="HOGENOM" id="CLU_012943_2_1_1"/>
<name>A0A0D2CP34_9EURO</name>
<protein>
    <recommendedName>
        <fullName evidence="1">DNA (cytosine-5-)-methyltransferase</fullName>
        <ecNumber evidence="1">2.1.1.37</ecNumber>
    </recommendedName>
</protein>
<gene>
    <name evidence="7" type="ORF">PV05_10389</name>
</gene>
<dbReference type="PROSITE" id="PS51679">
    <property type="entry name" value="SAM_MT_C5"/>
    <property type="match status" value="1"/>
</dbReference>
<dbReference type="Proteomes" id="UP000054342">
    <property type="component" value="Unassembled WGS sequence"/>
</dbReference>
<dbReference type="EMBL" id="KN847322">
    <property type="protein sequence ID" value="KIW51692.1"/>
    <property type="molecule type" value="Genomic_DNA"/>
</dbReference>
<evidence type="ECO:0000313" key="8">
    <source>
        <dbReference type="Proteomes" id="UP000054342"/>
    </source>
</evidence>
<dbReference type="GO" id="GO:0003886">
    <property type="term" value="F:DNA (cytosine-5-)-methyltransferase activity"/>
    <property type="evidence" value="ECO:0007669"/>
    <property type="project" value="UniProtKB-EC"/>
</dbReference>
<dbReference type="PANTHER" id="PTHR10629:SF52">
    <property type="entry name" value="DNA (CYTOSINE-5)-METHYLTRANSFERASE 1"/>
    <property type="match status" value="1"/>
</dbReference>
<keyword evidence="8" id="KW-1185">Reference proteome</keyword>
<organism evidence="7 8">
    <name type="scientific">Exophiala xenobiotica</name>
    <dbReference type="NCBI Taxonomy" id="348802"/>
    <lineage>
        <taxon>Eukaryota</taxon>
        <taxon>Fungi</taxon>
        <taxon>Dikarya</taxon>
        <taxon>Ascomycota</taxon>
        <taxon>Pezizomycotina</taxon>
        <taxon>Eurotiomycetes</taxon>
        <taxon>Chaetothyriomycetidae</taxon>
        <taxon>Chaetothyriales</taxon>
        <taxon>Herpotrichiellaceae</taxon>
        <taxon>Exophiala</taxon>
    </lineage>
</organism>
<dbReference type="GO" id="GO:0032259">
    <property type="term" value="P:methylation"/>
    <property type="evidence" value="ECO:0007669"/>
    <property type="project" value="UniProtKB-KW"/>
</dbReference>
<feature type="compositionally biased region" description="Basic residues" evidence="6">
    <location>
        <begin position="1"/>
        <end position="10"/>
    </location>
</feature>
<evidence type="ECO:0000313" key="7">
    <source>
        <dbReference type="EMBL" id="KIW51692.1"/>
    </source>
</evidence>
<dbReference type="GO" id="GO:0003677">
    <property type="term" value="F:DNA binding"/>
    <property type="evidence" value="ECO:0007669"/>
    <property type="project" value="TreeGrafter"/>
</dbReference>
<keyword evidence="3 5" id="KW-0808">Transferase</keyword>
<evidence type="ECO:0000256" key="4">
    <source>
        <dbReference type="ARBA" id="ARBA00022691"/>
    </source>
</evidence>
<evidence type="ECO:0000256" key="5">
    <source>
        <dbReference type="PROSITE-ProRule" id="PRU01016"/>
    </source>
</evidence>
<dbReference type="EC" id="2.1.1.37" evidence="1"/>
<dbReference type="InterPro" id="IPR001525">
    <property type="entry name" value="C5_MeTfrase"/>
</dbReference>
<dbReference type="STRING" id="348802.A0A0D2CP34"/>
<proteinExistence type="inferred from homology"/>
<dbReference type="RefSeq" id="XP_013312276.1">
    <property type="nucleotide sequence ID" value="XM_013456822.1"/>
</dbReference>
<feature type="region of interest" description="Disordered" evidence="6">
    <location>
        <begin position="1"/>
        <end position="36"/>
    </location>
</feature>
<feature type="compositionally biased region" description="Polar residues" evidence="6">
    <location>
        <begin position="13"/>
        <end position="24"/>
    </location>
</feature>
<dbReference type="InterPro" id="IPR029063">
    <property type="entry name" value="SAM-dependent_MTases_sf"/>
</dbReference>
<keyword evidence="2 5" id="KW-0489">Methyltransferase</keyword>
<dbReference type="SUPFAM" id="SSF53335">
    <property type="entry name" value="S-adenosyl-L-methionine-dependent methyltransferases"/>
    <property type="match status" value="1"/>
</dbReference>
<comment type="similarity">
    <text evidence="5">Belongs to the class I-like SAM-binding methyltransferase superfamily. C5-methyltransferase family.</text>
</comment>
<dbReference type="GO" id="GO:0044027">
    <property type="term" value="P:negative regulation of gene expression via chromosomal CpG island methylation"/>
    <property type="evidence" value="ECO:0007669"/>
    <property type="project" value="TreeGrafter"/>
</dbReference>
<dbReference type="PRINTS" id="PR00105">
    <property type="entry name" value="C5METTRFRASE"/>
</dbReference>